<dbReference type="Proteomes" id="UP000602510">
    <property type="component" value="Unassembled WGS sequence"/>
</dbReference>
<evidence type="ECO:0000313" key="4">
    <source>
        <dbReference type="EMBL" id="KAF4144392.1"/>
    </source>
</evidence>
<comment type="caution">
    <text evidence="3">The sequence shown here is derived from an EMBL/GenBank/DDBJ whole genome shotgun (WGS) entry which is preliminary data.</text>
</comment>
<name>A0A833TFA7_PHYIN</name>
<evidence type="ECO:0000313" key="3">
    <source>
        <dbReference type="EMBL" id="KAF4045540.1"/>
    </source>
</evidence>
<feature type="signal peptide" evidence="2">
    <location>
        <begin position="1"/>
        <end position="19"/>
    </location>
</feature>
<dbReference type="EMBL" id="WSZM01000043">
    <property type="protein sequence ID" value="KAF4045540.1"/>
    <property type="molecule type" value="Genomic_DNA"/>
</dbReference>
<evidence type="ECO:0000256" key="2">
    <source>
        <dbReference type="SAM" id="SignalP"/>
    </source>
</evidence>
<dbReference type="EMBL" id="JAACNO010000859">
    <property type="protein sequence ID" value="KAF4144392.1"/>
    <property type="molecule type" value="Genomic_DNA"/>
</dbReference>
<evidence type="ECO:0000256" key="1">
    <source>
        <dbReference type="SAM" id="MobiDB-lite"/>
    </source>
</evidence>
<evidence type="ECO:0000313" key="5">
    <source>
        <dbReference type="Proteomes" id="UP000602510"/>
    </source>
</evidence>
<protein>
    <recommendedName>
        <fullName evidence="6">Secreted RxLR effector peptide protein</fullName>
    </recommendedName>
</protein>
<sequence length="70" mass="7531">MKVFQLLVIAAAALAAVNGQIFRFTTDPPTMDEWLDSADLPSARPTHPVITPPSDVMDSLPPPSTDSVRL</sequence>
<accession>A0A833TFA7</accession>
<dbReference type="AlphaFoldDB" id="A0A833TFA7"/>
<keyword evidence="5" id="KW-1185">Reference proteome</keyword>
<gene>
    <name evidence="3" type="ORF">GN244_ATG01988</name>
    <name evidence="4" type="ORF">GN958_ATG06402</name>
</gene>
<dbReference type="Proteomes" id="UP000704712">
    <property type="component" value="Unassembled WGS sequence"/>
</dbReference>
<feature type="region of interest" description="Disordered" evidence="1">
    <location>
        <begin position="37"/>
        <end position="70"/>
    </location>
</feature>
<evidence type="ECO:0008006" key="6">
    <source>
        <dbReference type="Google" id="ProtNLM"/>
    </source>
</evidence>
<organism evidence="3 5">
    <name type="scientific">Phytophthora infestans</name>
    <name type="common">Potato late blight agent</name>
    <name type="synonym">Botrytis infestans</name>
    <dbReference type="NCBI Taxonomy" id="4787"/>
    <lineage>
        <taxon>Eukaryota</taxon>
        <taxon>Sar</taxon>
        <taxon>Stramenopiles</taxon>
        <taxon>Oomycota</taxon>
        <taxon>Peronosporomycetes</taxon>
        <taxon>Peronosporales</taxon>
        <taxon>Peronosporaceae</taxon>
        <taxon>Phytophthora</taxon>
    </lineage>
</organism>
<feature type="chain" id="PRO_5036417805" description="Secreted RxLR effector peptide protein" evidence="2">
    <location>
        <begin position="20"/>
        <end position="70"/>
    </location>
</feature>
<proteinExistence type="predicted"/>
<keyword evidence="2" id="KW-0732">Signal</keyword>
<reference evidence="3" key="1">
    <citation type="submission" date="2020-04" db="EMBL/GenBank/DDBJ databases">
        <title>Hybrid Assembly of Korean Phytophthora infestans isolates.</title>
        <authorList>
            <person name="Prokchorchik M."/>
            <person name="Lee Y."/>
            <person name="Seo J."/>
            <person name="Cho J.-H."/>
            <person name="Park Y.-E."/>
            <person name="Jang D.-C."/>
            <person name="Im J.-S."/>
            <person name="Choi J.-G."/>
            <person name="Park H.-J."/>
            <person name="Lee G.-B."/>
            <person name="Lee Y.-G."/>
            <person name="Hong S.-Y."/>
            <person name="Cho K."/>
            <person name="Sohn K.H."/>
        </authorList>
    </citation>
    <scope>NUCLEOTIDE SEQUENCE</scope>
    <source>
        <strain evidence="3">KR_1_A1</strain>
        <strain evidence="4">KR_2_A2</strain>
    </source>
</reference>